<sequence length="102" mass="11279">MDIPVECHEGLSPQSGDNPWGHPVDNLWRAVDNLGTIRPLWTTGLVIHRQSTARPQGHTAPEQWEEGLSPVSTGPMNKMGFISNRENKTKSPGLDLWTDPAN</sequence>
<feature type="region of interest" description="Disordered" evidence="1">
    <location>
        <begin position="1"/>
        <end position="21"/>
    </location>
</feature>
<gene>
    <name evidence="2" type="ORF">Rhe02_39980</name>
</gene>
<evidence type="ECO:0000313" key="2">
    <source>
        <dbReference type="EMBL" id="GIH05931.1"/>
    </source>
</evidence>
<keyword evidence="3" id="KW-1185">Reference proteome</keyword>
<proteinExistence type="predicted"/>
<organism evidence="2 3">
    <name type="scientific">Rhizocola hellebori</name>
    <dbReference type="NCBI Taxonomy" id="1392758"/>
    <lineage>
        <taxon>Bacteria</taxon>
        <taxon>Bacillati</taxon>
        <taxon>Actinomycetota</taxon>
        <taxon>Actinomycetes</taxon>
        <taxon>Micromonosporales</taxon>
        <taxon>Micromonosporaceae</taxon>
        <taxon>Rhizocola</taxon>
    </lineage>
</organism>
<evidence type="ECO:0000256" key="1">
    <source>
        <dbReference type="SAM" id="MobiDB-lite"/>
    </source>
</evidence>
<name>A0A8J3QA61_9ACTN</name>
<evidence type="ECO:0000313" key="3">
    <source>
        <dbReference type="Proteomes" id="UP000612899"/>
    </source>
</evidence>
<dbReference type="Proteomes" id="UP000612899">
    <property type="component" value="Unassembled WGS sequence"/>
</dbReference>
<dbReference type="AlphaFoldDB" id="A0A8J3QA61"/>
<protein>
    <submittedName>
        <fullName evidence="2">Uncharacterized protein</fullName>
    </submittedName>
</protein>
<accession>A0A8J3QA61</accession>
<comment type="caution">
    <text evidence="2">The sequence shown here is derived from an EMBL/GenBank/DDBJ whole genome shotgun (WGS) entry which is preliminary data.</text>
</comment>
<reference evidence="2" key="1">
    <citation type="submission" date="2021-01" db="EMBL/GenBank/DDBJ databases">
        <title>Whole genome shotgun sequence of Rhizocola hellebori NBRC 109834.</title>
        <authorList>
            <person name="Komaki H."/>
            <person name="Tamura T."/>
        </authorList>
    </citation>
    <scope>NUCLEOTIDE SEQUENCE</scope>
    <source>
        <strain evidence="2">NBRC 109834</strain>
    </source>
</reference>
<dbReference type="EMBL" id="BONY01000022">
    <property type="protein sequence ID" value="GIH05931.1"/>
    <property type="molecule type" value="Genomic_DNA"/>
</dbReference>
<feature type="region of interest" description="Disordered" evidence="1">
    <location>
        <begin position="52"/>
        <end position="102"/>
    </location>
</feature>